<dbReference type="GO" id="GO:0003677">
    <property type="term" value="F:DNA binding"/>
    <property type="evidence" value="ECO:0007669"/>
    <property type="project" value="UniProtKB-UniRule"/>
</dbReference>
<dbReference type="SUPFAM" id="SSF46689">
    <property type="entry name" value="Homeodomain-like"/>
    <property type="match status" value="1"/>
</dbReference>
<dbReference type="RefSeq" id="WP_034320146.1">
    <property type="nucleotide sequence ID" value="NZ_JBCMYH010000017.1"/>
</dbReference>
<dbReference type="InterPro" id="IPR009057">
    <property type="entry name" value="Homeodomain-like_sf"/>
</dbReference>
<evidence type="ECO:0000256" key="2">
    <source>
        <dbReference type="ARBA" id="ARBA00023015"/>
    </source>
</evidence>
<dbReference type="AlphaFoldDB" id="A0A081LCC5"/>
<evidence type="ECO:0000313" key="8">
    <source>
        <dbReference type="Proteomes" id="UP000028091"/>
    </source>
</evidence>
<keyword evidence="3 5" id="KW-0238">DNA-binding</keyword>
<name>A0A081LCC5_9BACI</name>
<comment type="caution">
    <text evidence="7">The sequence shown here is derived from an EMBL/GenBank/DDBJ whole genome shotgun (WGS) entry which is preliminary data.</text>
</comment>
<dbReference type="FunFam" id="1.10.10.60:FF:000141">
    <property type="entry name" value="TetR family transcriptional regulator"/>
    <property type="match status" value="1"/>
</dbReference>
<evidence type="ECO:0000256" key="4">
    <source>
        <dbReference type="ARBA" id="ARBA00023163"/>
    </source>
</evidence>
<keyword evidence="4" id="KW-0804">Transcription</keyword>
<proteinExistence type="predicted"/>
<keyword evidence="1" id="KW-0678">Repressor</keyword>
<feature type="domain" description="HTH tetR-type" evidence="6">
    <location>
        <begin position="2"/>
        <end position="62"/>
    </location>
</feature>
<protein>
    <submittedName>
        <fullName evidence="7">TetR family transcriptional regulator</fullName>
    </submittedName>
</protein>
<keyword evidence="8" id="KW-1185">Reference proteome</keyword>
<dbReference type="PROSITE" id="PS01081">
    <property type="entry name" value="HTH_TETR_1"/>
    <property type="match status" value="1"/>
</dbReference>
<dbReference type="InterPro" id="IPR023772">
    <property type="entry name" value="DNA-bd_HTH_TetR-type_CS"/>
</dbReference>
<feature type="DNA-binding region" description="H-T-H motif" evidence="5">
    <location>
        <begin position="25"/>
        <end position="44"/>
    </location>
</feature>
<evidence type="ECO:0000256" key="3">
    <source>
        <dbReference type="ARBA" id="ARBA00023125"/>
    </source>
</evidence>
<sequence length="281" mass="32649">MNEKKEKIIKASIQLFAKKGFSSTTIQEIADECGISKGAFYLHFKSKEQLFNRAFEYYIDTSMQSIEKIRKENQHLAPREIFQKQIAEQFQHFAENKDFIILILSENIIPENQQIKKHSKTVKKQMHDEIQISLLATYGQQIEPYITDLSVMTQGIIQSYVQLLLLQDHIQLSFDELSSFILDRFDDLVQGLLRSKTKPILNQAIWEDEAPNAVSLREELRLLKLEHLLSDDTLVSIEVIEEELAKDEPRKPVIQGMLTNLDMCEDPAVLRVVEQLKLFLQ</sequence>
<organism evidence="7 8">
    <name type="scientific">Bacillus zhangzhouensis</name>
    <dbReference type="NCBI Taxonomy" id="1178540"/>
    <lineage>
        <taxon>Bacteria</taxon>
        <taxon>Bacillati</taxon>
        <taxon>Bacillota</taxon>
        <taxon>Bacilli</taxon>
        <taxon>Bacillales</taxon>
        <taxon>Bacillaceae</taxon>
        <taxon>Bacillus</taxon>
    </lineage>
</organism>
<dbReference type="GO" id="GO:0045892">
    <property type="term" value="P:negative regulation of DNA-templated transcription"/>
    <property type="evidence" value="ECO:0007669"/>
    <property type="project" value="UniProtKB-ARBA"/>
</dbReference>
<gene>
    <name evidence="7" type="ORF">BA70_16920</name>
</gene>
<dbReference type="InterPro" id="IPR050624">
    <property type="entry name" value="HTH-type_Tx_Regulator"/>
</dbReference>
<dbReference type="PRINTS" id="PR00455">
    <property type="entry name" value="HTHTETR"/>
</dbReference>
<dbReference type="PANTHER" id="PTHR43479">
    <property type="entry name" value="ACREF/ENVCD OPERON REPRESSOR-RELATED"/>
    <property type="match status" value="1"/>
</dbReference>
<keyword evidence="2" id="KW-0805">Transcription regulation</keyword>
<evidence type="ECO:0000259" key="6">
    <source>
        <dbReference type="PROSITE" id="PS50977"/>
    </source>
</evidence>
<evidence type="ECO:0000256" key="1">
    <source>
        <dbReference type="ARBA" id="ARBA00022491"/>
    </source>
</evidence>
<dbReference type="OrthoDB" id="9812993at2"/>
<evidence type="ECO:0000256" key="5">
    <source>
        <dbReference type="PROSITE-ProRule" id="PRU00335"/>
    </source>
</evidence>
<accession>A0A081LCC5</accession>
<dbReference type="PROSITE" id="PS50977">
    <property type="entry name" value="HTH_TETR_2"/>
    <property type="match status" value="1"/>
</dbReference>
<reference evidence="7 8" key="1">
    <citation type="submission" date="2012-09" db="EMBL/GenBank/DDBJ databases">
        <title>Genome Sequence of Bacillus sp. DW5-4.</title>
        <authorList>
            <person name="Lai Q."/>
            <person name="Liu Y."/>
            <person name="Shao Z."/>
        </authorList>
    </citation>
    <scope>NUCLEOTIDE SEQUENCE [LARGE SCALE GENOMIC DNA]</scope>
    <source>
        <strain evidence="7 8">DW5-4</strain>
    </source>
</reference>
<dbReference type="PANTHER" id="PTHR43479:SF22">
    <property type="entry name" value="TRANSCRIPTIONAL REGULATOR, TETR FAMILY"/>
    <property type="match status" value="1"/>
</dbReference>
<dbReference type="eggNOG" id="COG1309">
    <property type="taxonomic scope" value="Bacteria"/>
</dbReference>
<dbReference type="InterPro" id="IPR001647">
    <property type="entry name" value="HTH_TetR"/>
</dbReference>
<evidence type="ECO:0000313" key="7">
    <source>
        <dbReference type="EMBL" id="KEP26901.1"/>
    </source>
</evidence>
<dbReference type="EMBL" id="JOTP01000006">
    <property type="protein sequence ID" value="KEP26901.1"/>
    <property type="molecule type" value="Genomic_DNA"/>
</dbReference>
<dbReference type="Proteomes" id="UP000028091">
    <property type="component" value="Unassembled WGS sequence"/>
</dbReference>
<dbReference type="Gene3D" id="1.10.357.10">
    <property type="entry name" value="Tetracycline Repressor, domain 2"/>
    <property type="match status" value="1"/>
</dbReference>
<dbReference type="Pfam" id="PF00440">
    <property type="entry name" value="TetR_N"/>
    <property type="match status" value="1"/>
</dbReference>